<proteinExistence type="predicted"/>
<accession>A0A7X0SHI0</accession>
<keyword evidence="1" id="KW-1133">Transmembrane helix</keyword>
<dbReference type="EMBL" id="JACJVO010000005">
    <property type="protein sequence ID" value="MBB6730069.1"/>
    <property type="molecule type" value="Genomic_DNA"/>
</dbReference>
<reference evidence="2 3" key="1">
    <citation type="submission" date="2020-08" db="EMBL/GenBank/DDBJ databases">
        <title>Cohnella phylogeny.</title>
        <authorList>
            <person name="Dunlap C."/>
        </authorList>
    </citation>
    <scope>NUCLEOTIDE SEQUENCE [LARGE SCALE GENOMIC DNA]</scope>
    <source>
        <strain evidence="2 3">CBP 2801</strain>
    </source>
</reference>
<comment type="caution">
    <text evidence="2">The sequence shown here is derived from an EMBL/GenBank/DDBJ whole genome shotgun (WGS) entry which is preliminary data.</text>
</comment>
<protein>
    <submittedName>
        <fullName evidence="2">Hemolysin XhlA</fullName>
    </submittedName>
</protein>
<feature type="transmembrane region" description="Helical" evidence="1">
    <location>
        <begin position="59"/>
        <end position="79"/>
    </location>
</feature>
<dbReference type="AlphaFoldDB" id="A0A7X0SHI0"/>
<name>A0A7X0SHI0_9BACL</name>
<dbReference type="Proteomes" id="UP000564644">
    <property type="component" value="Unassembled WGS sequence"/>
</dbReference>
<evidence type="ECO:0000256" key="1">
    <source>
        <dbReference type="SAM" id="Phobius"/>
    </source>
</evidence>
<dbReference type="RefSeq" id="WP_185127744.1">
    <property type="nucleotide sequence ID" value="NZ_JACJVO010000005.1"/>
</dbReference>
<gene>
    <name evidence="2" type="ORF">H7C18_04090</name>
</gene>
<evidence type="ECO:0000313" key="2">
    <source>
        <dbReference type="EMBL" id="MBB6730069.1"/>
    </source>
</evidence>
<keyword evidence="1" id="KW-0812">Transmembrane</keyword>
<evidence type="ECO:0000313" key="3">
    <source>
        <dbReference type="Proteomes" id="UP000564644"/>
    </source>
</evidence>
<keyword evidence="1" id="KW-0472">Membrane</keyword>
<keyword evidence="3" id="KW-1185">Reference proteome</keyword>
<sequence>MPEETNEILQRLTRVETKLDLMNSAREIAQEGLLSAKEAHHRLDELREELVGYKQTTKWLVGTTISLAGVTLSALGLMIKAVNG</sequence>
<organism evidence="2 3">
    <name type="scientific">Cohnella zeiphila</name>
    <dbReference type="NCBI Taxonomy" id="2761120"/>
    <lineage>
        <taxon>Bacteria</taxon>
        <taxon>Bacillati</taxon>
        <taxon>Bacillota</taxon>
        <taxon>Bacilli</taxon>
        <taxon>Bacillales</taxon>
        <taxon>Paenibacillaceae</taxon>
        <taxon>Cohnella</taxon>
    </lineage>
</organism>